<dbReference type="Gene3D" id="1.20.1540.10">
    <property type="entry name" value="Rhomboid-like"/>
    <property type="match status" value="1"/>
</dbReference>
<dbReference type="PANTHER" id="PTHR43731:SF26">
    <property type="entry name" value="RHOMBOID-LIKE PROTEIN 10, CHLOROPLASTIC"/>
    <property type="match status" value="1"/>
</dbReference>
<dbReference type="Pfam" id="PF01694">
    <property type="entry name" value="Rhomboid"/>
    <property type="match status" value="1"/>
</dbReference>
<protein>
    <submittedName>
        <fullName evidence="7">Rhomboid family protein</fullName>
    </submittedName>
</protein>
<accession>A0A3B0VSH8</accession>
<dbReference type="EMBL" id="UOEU01000766">
    <property type="protein sequence ID" value="VAW39829.1"/>
    <property type="molecule type" value="Genomic_DNA"/>
</dbReference>
<feature type="transmembrane region" description="Helical" evidence="5">
    <location>
        <begin position="156"/>
        <end position="180"/>
    </location>
</feature>
<feature type="transmembrane region" description="Helical" evidence="5">
    <location>
        <begin position="48"/>
        <end position="68"/>
    </location>
</feature>
<evidence type="ECO:0000313" key="7">
    <source>
        <dbReference type="EMBL" id="VAW39829.1"/>
    </source>
</evidence>
<keyword evidence="4 5" id="KW-0472">Membrane</keyword>
<dbReference type="InterPro" id="IPR022764">
    <property type="entry name" value="Peptidase_S54_rhomboid_dom"/>
</dbReference>
<dbReference type="PANTHER" id="PTHR43731">
    <property type="entry name" value="RHOMBOID PROTEASE"/>
    <property type="match status" value="1"/>
</dbReference>
<feature type="transmembrane region" description="Helical" evidence="5">
    <location>
        <begin position="15"/>
        <end position="36"/>
    </location>
</feature>
<feature type="transmembrane region" description="Helical" evidence="5">
    <location>
        <begin position="128"/>
        <end position="149"/>
    </location>
</feature>
<feature type="transmembrane region" description="Helical" evidence="5">
    <location>
        <begin position="74"/>
        <end position="93"/>
    </location>
</feature>
<gene>
    <name evidence="7" type="ORF">MNBD_CHLOROFLEXI01-1499</name>
</gene>
<dbReference type="SUPFAM" id="SSF144091">
    <property type="entry name" value="Rhomboid-like"/>
    <property type="match status" value="1"/>
</dbReference>
<feature type="transmembrane region" description="Helical" evidence="5">
    <location>
        <begin position="105"/>
        <end position="122"/>
    </location>
</feature>
<sequence length="231" mass="25829">MIPLTDLQPNRYTSFPFMTMFIILINMLVLIAQFLLVEFNYATYIKMLYLFGSTPTFIIDQQAAGALATITSTFLHGGIFHLAGNMLALWAFAQRVEDACGPWRFLAFYLTCGVMADIISTMSRSTEAIPGIGASGAVYGIMAAYLILFPGGKINILIFWGFGSARISFRAYWVILFFFLKEIPVALDTLFINAESSVAHWAHLGGFFAGALIFLFLRPDAFHRFRNELPI</sequence>
<feature type="transmembrane region" description="Helical" evidence="5">
    <location>
        <begin position="200"/>
        <end position="217"/>
    </location>
</feature>
<evidence type="ECO:0000256" key="2">
    <source>
        <dbReference type="ARBA" id="ARBA00022692"/>
    </source>
</evidence>
<dbReference type="GO" id="GO:0016020">
    <property type="term" value="C:membrane"/>
    <property type="evidence" value="ECO:0007669"/>
    <property type="project" value="UniProtKB-SubCell"/>
</dbReference>
<dbReference type="GO" id="GO:0004252">
    <property type="term" value="F:serine-type endopeptidase activity"/>
    <property type="evidence" value="ECO:0007669"/>
    <property type="project" value="InterPro"/>
</dbReference>
<evidence type="ECO:0000256" key="1">
    <source>
        <dbReference type="ARBA" id="ARBA00004141"/>
    </source>
</evidence>
<dbReference type="AlphaFoldDB" id="A0A3B0VSH8"/>
<keyword evidence="3 5" id="KW-1133">Transmembrane helix</keyword>
<keyword evidence="2 5" id="KW-0812">Transmembrane</keyword>
<proteinExistence type="predicted"/>
<evidence type="ECO:0000256" key="5">
    <source>
        <dbReference type="SAM" id="Phobius"/>
    </source>
</evidence>
<dbReference type="InterPro" id="IPR050925">
    <property type="entry name" value="Rhomboid_protease_S54"/>
</dbReference>
<evidence type="ECO:0000256" key="3">
    <source>
        <dbReference type="ARBA" id="ARBA00022989"/>
    </source>
</evidence>
<evidence type="ECO:0000256" key="4">
    <source>
        <dbReference type="ARBA" id="ARBA00023136"/>
    </source>
</evidence>
<reference evidence="7" key="1">
    <citation type="submission" date="2018-06" db="EMBL/GenBank/DDBJ databases">
        <authorList>
            <person name="Zhirakovskaya E."/>
        </authorList>
    </citation>
    <scope>NUCLEOTIDE SEQUENCE</scope>
</reference>
<comment type="subcellular location">
    <subcellularLocation>
        <location evidence="1">Membrane</location>
        <topology evidence="1">Multi-pass membrane protein</topology>
    </subcellularLocation>
</comment>
<name>A0A3B0VSH8_9ZZZZ</name>
<dbReference type="InterPro" id="IPR035952">
    <property type="entry name" value="Rhomboid-like_sf"/>
</dbReference>
<evidence type="ECO:0000259" key="6">
    <source>
        <dbReference type="Pfam" id="PF01694"/>
    </source>
</evidence>
<organism evidence="7">
    <name type="scientific">hydrothermal vent metagenome</name>
    <dbReference type="NCBI Taxonomy" id="652676"/>
    <lineage>
        <taxon>unclassified sequences</taxon>
        <taxon>metagenomes</taxon>
        <taxon>ecological metagenomes</taxon>
    </lineage>
</organism>
<feature type="domain" description="Peptidase S54 rhomboid" evidence="6">
    <location>
        <begin position="69"/>
        <end position="217"/>
    </location>
</feature>